<sequence length="1379" mass="154600">MYPEVVPIDGNIELVQNSGIQFIDCDAMVDWKSKDNLSTIRAIENGYFVRFAASKDEPLIRLVPKISSDITYFDPINDRPVDINNATYVVPLKQSLELYNGVWFPVPYIPEHIQEHAYGPINWVRARIVKVTDPQAIEQYQIAHGQKIAVRPNAVHYQDSPQDSLPQAVIGGPQGAGAALGASSASATGVGTAGSVVVGGGRNSTEYYRVVLAFDTNTQDYDENMGYFAPTERDVESGVRFKLAYTADKSQPFLKSVNNGLPWVREWAEAVFRDLYKERLKPKCLDDELQDLIVQDHMHEAHYLNVLAFLGFIIEPRPVHFIANQVHSSGSATSKIVDVSLILDIGNARSCGIMVEDHPNVTRGDDDFSDTYVLTLRDLNAPEQVYAEPFVSRIEFSKPDFDYDNRSARSGRPDAFNWPSMVRVGTEAANLAAHREGNEGTSGITSPKRYLWNTDPLTNDRWIFNNYSYLIDSKKLHIQQKDQVQRAFLNSIGTFFNTNGKAYFALDEDDNVFDNLESCYSNHSTMTFMLIEIILQAMVQMNSVAQREQCTSKNTPRRLKAIILTTPPSMPAEEKELYRDCVYQALGIIWKSLGFDESSPREFNFSAAARKAAQEAAAAGALGAADAGAGVGAGAAEVSVSVGNAAPPIMPPVPEVFMDWNEAEAGQVVYIYNESQKTFQGNCKAFISCLRRPTVRSRIAERLVDADGDALLSARIASLDIGGGTTDLVIKDYTFKRDVPSYAADIIPHEVFTDGFKIAGDDILHDLIKECIMTRLALTLVRYNINFKPVLQQLVGEVNSGNVRNEMLRSQLTQQILVKIAYKLLFHLENLDPFANTCIVKGSVRDFLCDTESNPALPINVKRPGPCEMPNPEVVAFVDNIMGQYLRGFSIMDFKLSFDIARINRTLMEGRKFNLCRILAKLCEVLTTYDCDLLLLTGRSSKLPGIRSFFLQRLNLPSARVVPMHSYRCDTWYPFKRDGEFIGDPKTTASVGALLCYLRLSHDKFPNFRFYSYPEDVTNNAHYVGIIDNTNMISDEAVLYKYESSAMVARKNVTSEEDEESNFVPYHRTDESFKTQLSVELGCRLLDDPNMESTPLFKIEAYNSVDDIKKVKKALALYYRDLSREGVMAMIEQLDFEIQDHYRAAVEPLLQAYEGFGGNDGNGSGNSASASTDATTAALTNPTLMAYKQNLEQQLQAAVTAEAETKVEKPTGLKSLFGGNDKYEAEKQALISSLFQERYAEAVTTPLNQYFEEQRNEAENKLSLLLNEALEKNIAVVRERFSRGFEGLLRKLNIERAHFNVTLKTVNRHSPYPVAFIKRNLPQLKNVESFELERVESEDGRDYTPYFRMYLKTISGAKVKYFMDSGAIDLNGINPRFVL</sequence>
<dbReference type="InterPro" id="IPR009216">
    <property type="entry name" value="Virulence_factor_SrfB"/>
</dbReference>
<comment type="caution">
    <text evidence="1">The sequence shown here is derived from an EMBL/GenBank/DDBJ whole genome shotgun (WGS) entry which is preliminary data.</text>
</comment>
<proteinExistence type="predicted"/>
<dbReference type="InterPro" id="IPR043129">
    <property type="entry name" value="ATPase_NBD"/>
</dbReference>
<gene>
    <name evidence="1" type="ORF">H9847_07915</name>
</gene>
<dbReference type="Proteomes" id="UP000733611">
    <property type="component" value="Unassembled WGS sequence"/>
</dbReference>
<accession>A0A948THL5</accession>
<dbReference type="Pfam" id="PF07520">
    <property type="entry name" value="SrfB"/>
    <property type="match status" value="3"/>
</dbReference>
<reference evidence="1" key="1">
    <citation type="journal article" date="2021" name="PeerJ">
        <title>Extensive microbial diversity within the chicken gut microbiome revealed by metagenomics and culture.</title>
        <authorList>
            <person name="Gilroy R."/>
            <person name="Ravi A."/>
            <person name="Getino M."/>
            <person name="Pursley I."/>
            <person name="Horton D.L."/>
            <person name="Alikhan N.F."/>
            <person name="Baker D."/>
            <person name="Gharbi K."/>
            <person name="Hall N."/>
            <person name="Watson M."/>
            <person name="Adriaenssens E.M."/>
            <person name="Foster-Nyarko E."/>
            <person name="Jarju S."/>
            <person name="Secka A."/>
            <person name="Antonio M."/>
            <person name="Oren A."/>
            <person name="Chaudhuri R.R."/>
            <person name="La Ragione R."/>
            <person name="Hildebrand F."/>
            <person name="Pallen M.J."/>
        </authorList>
    </citation>
    <scope>NUCLEOTIDE SEQUENCE</scope>
    <source>
        <strain evidence="1">378</strain>
    </source>
</reference>
<protein>
    <submittedName>
        <fullName evidence="1">Virulence factor SrfB</fullName>
    </submittedName>
</protein>
<evidence type="ECO:0000313" key="1">
    <source>
        <dbReference type="EMBL" id="MBU3844773.1"/>
    </source>
</evidence>
<reference evidence="1" key="2">
    <citation type="submission" date="2021-04" db="EMBL/GenBank/DDBJ databases">
        <authorList>
            <person name="Gilroy R."/>
        </authorList>
    </citation>
    <scope>NUCLEOTIDE SEQUENCE</scope>
    <source>
        <strain evidence="1">378</strain>
    </source>
</reference>
<organism evidence="1 2">
    <name type="scientific">Candidatus Anaerobiospirillum pullicola</name>
    <dbReference type="NCBI Taxonomy" id="2838451"/>
    <lineage>
        <taxon>Bacteria</taxon>
        <taxon>Pseudomonadati</taxon>
        <taxon>Pseudomonadota</taxon>
        <taxon>Gammaproteobacteria</taxon>
        <taxon>Aeromonadales</taxon>
        <taxon>Succinivibrionaceae</taxon>
        <taxon>Anaerobiospirillum</taxon>
    </lineage>
</organism>
<dbReference type="SUPFAM" id="SSF53067">
    <property type="entry name" value="Actin-like ATPase domain"/>
    <property type="match status" value="1"/>
</dbReference>
<dbReference type="EMBL" id="JAHLFE010000163">
    <property type="protein sequence ID" value="MBU3844773.1"/>
    <property type="molecule type" value="Genomic_DNA"/>
</dbReference>
<evidence type="ECO:0000313" key="2">
    <source>
        <dbReference type="Proteomes" id="UP000733611"/>
    </source>
</evidence>
<name>A0A948THL5_9GAMM</name>